<dbReference type="GO" id="GO:0004673">
    <property type="term" value="F:protein histidine kinase activity"/>
    <property type="evidence" value="ECO:0007669"/>
    <property type="project" value="UniProtKB-EC"/>
</dbReference>
<dbReference type="SMART" id="SM00091">
    <property type="entry name" value="PAS"/>
    <property type="match status" value="1"/>
</dbReference>
<reference evidence="11 12" key="1">
    <citation type="journal article" date="2015" name="BMC Genomics">
        <title>Genome mining reveals unlocked bioactive potential of marine Gram-negative bacteria.</title>
        <authorList>
            <person name="Machado H."/>
            <person name="Sonnenschein E.C."/>
            <person name="Melchiorsen J."/>
            <person name="Gram L."/>
        </authorList>
    </citation>
    <scope>NUCLEOTIDE SEQUENCE [LARGE SCALE GENOMIC DNA]</scope>
    <source>
        <strain evidence="11 12">S2471</strain>
    </source>
</reference>
<dbReference type="PANTHER" id="PTHR43065:SF46">
    <property type="entry name" value="C4-DICARBOXYLATE TRANSPORT SENSOR PROTEIN DCTB"/>
    <property type="match status" value="1"/>
</dbReference>
<protein>
    <recommendedName>
        <fullName evidence="2">histidine kinase</fullName>
        <ecNumber evidence="2">2.7.13.3</ecNumber>
    </recommendedName>
</protein>
<feature type="domain" description="PAS" evidence="10">
    <location>
        <begin position="107"/>
        <end position="143"/>
    </location>
</feature>
<dbReference type="Proteomes" id="UP000033452">
    <property type="component" value="Unassembled WGS sequence"/>
</dbReference>
<dbReference type="InterPro" id="IPR003594">
    <property type="entry name" value="HATPase_dom"/>
</dbReference>
<dbReference type="PRINTS" id="PR00344">
    <property type="entry name" value="BCTRLSENSOR"/>
</dbReference>
<comment type="catalytic activity">
    <reaction evidence="1">
        <text>ATP + protein L-histidine = ADP + protein N-phospho-L-histidine.</text>
        <dbReference type="EC" id="2.7.13.3"/>
    </reaction>
</comment>
<evidence type="ECO:0000256" key="4">
    <source>
        <dbReference type="ARBA" id="ARBA00022741"/>
    </source>
</evidence>
<evidence type="ECO:0000256" key="7">
    <source>
        <dbReference type="ARBA" id="ARBA00023012"/>
    </source>
</evidence>
<dbReference type="EMBL" id="JXYA01000023">
    <property type="protein sequence ID" value="KJZ08970.1"/>
    <property type="molecule type" value="Genomic_DNA"/>
</dbReference>
<keyword evidence="8" id="KW-1133">Transmembrane helix</keyword>
<dbReference type="PATRIC" id="fig|43658.5.peg.2403"/>
<dbReference type="Gene3D" id="3.30.565.10">
    <property type="entry name" value="Histidine kinase-like ATPase, C-terminal domain"/>
    <property type="match status" value="1"/>
</dbReference>
<keyword evidence="5 11" id="KW-0418">Kinase</keyword>
<dbReference type="AlphaFoldDB" id="A0A0F4QNZ2"/>
<dbReference type="InterPro" id="IPR036890">
    <property type="entry name" value="HATPase_C_sf"/>
</dbReference>
<comment type="caution">
    <text evidence="11">The sequence shown here is derived from an EMBL/GenBank/DDBJ whole genome shotgun (WGS) entry which is preliminary data.</text>
</comment>
<evidence type="ECO:0000256" key="5">
    <source>
        <dbReference type="ARBA" id="ARBA00022777"/>
    </source>
</evidence>
<dbReference type="GO" id="GO:0005524">
    <property type="term" value="F:ATP binding"/>
    <property type="evidence" value="ECO:0007669"/>
    <property type="project" value="UniProtKB-KW"/>
</dbReference>
<keyword evidence="8" id="KW-0472">Membrane</keyword>
<dbReference type="Pfam" id="PF13188">
    <property type="entry name" value="PAS_8"/>
    <property type="match status" value="1"/>
</dbReference>
<evidence type="ECO:0000256" key="3">
    <source>
        <dbReference type="ARBA" id="ARBA00022679"/>
    </source>
</evidence>
<proteinExistence type="predicted"/>
<dbReference type="OrthoDB" id="1931120at2"/>
<sequence length="443" mass="48733">MLNLKRHPRWVLALQLGALCMLVSGATGHYLQGGLSATWLLLLLLIVVCGGAVFALFGQQQRQSTAVIRALVNGDSTLRLGPSHPLHQEYDEIRHTLQAARFKAEQQAQFFQALLLHIELAVLVCDNDGKVIESNPAVARLLGKPVSSVQQLEHLGELIQRCDTQLKTSAPWQRGEQQDTLSVQISVAQIQGQIRKVITLTSIHNALINKEQQAYKRLTRVLTHEVANSITPLSSIAQSCRGLLPDTLCFDDEDDKDDLVLALNTLAARTEHLGEFITRFRALSSLPRPSLKPTDLAPLLERLLALHKNQLDEAGIRSELTVSTKLLVMLDPGQVEQVLINLLTNAIQAIEQAQRTGAHTPVQPVIHLTLAQNDAQQVYVEVRDSGPGVEPHVVDMMFVPFFTTKQQGSGIGLSLSRQIMVSLGGDLIYLQKPQGACFRCVFG</sequence>
<accession>A0A0F4QNZ2</accession>
<evidence type="ECO:0000256" key="1">
    <source>
        <dbReference type="ARBA" id="ARBA00000085"/>
    </source>
</evidence>
<dbReference type="SMART" id="SM00387">
    <property type="entry name" value="HATPase_c"/>
    <property type="match status" value="1"/>
</dbReference>
<dbReference type="InterPro" id="IPR035965">
    <property type="entry name" value="PAS-like_dom_sf"/>
</dbReference>
<organism evidence="11 12">
    <name type="scientific">Pseudoalteromonas rubra</name>
    <dbReference type="NCBI Taxonomy" id="43658"/>
    <lineage>
        <taxon>Bacteria</taxon>
        <taxon>Pseudomonadati</taxon>
        <taxon>Pseudomonadota</taxon>
        <taxon>Gammaproteobacteria</taxon>
        <taxon>Alteromonadales</taxon>
        <taxon>Pseudoalteromonadaceae</taxon>
        <taxon>Pseudoalteromonas</taxon>
    </lineage>
</organism>
<dbReference type="InterPro" id="IPR004358">
    <property type="entry name" value="Sig_transdc_His_kin-like_C"/>
</dbReference>
<keyword evidence="7" id="KW-0902">Two-component regulatory system</keyword>
<dbReference type="GO" id="GO:0000160">
    <property type="term" value="P:phosphorelay signal transduction system"/>
    <property type="evidence" value="ECO:0007669"/>
    <property type="project" value="UniProtKB-KW"/>
</dbReference>
<dbReference type="SUPFAM" id="SSF55785">
    <property type="entry name" value="PYP-like sensor domain (PAS domain)"/>
    <property type="match status" value="1"/>
</dbReference>
<keyword evidence="4" id="KW-0547">Nucleotide-binding</keyword>
<dbReference type="PANTHER" id="PTHR43065">
    <property type="entry name" value="SENSOR HISTIDINE KINASE"/>
    <property type="match status" value="1"/>
</dbReference>
<dbReference type="PROSITE" id="PS50109">
    <property type="entry name" value="HIS_KIN"/>
    <property type="match status" value="1"/>
</dbReference>
<keyword evidence="6" id="KW-0067">ATP-binding</keyword>
<evidence type="ECO:0000256" key="8">
    <source>
        <dbReference type="SAM" id="Phobius"/>
    </source>
</evidence>
<keyword evidence="12" id="KW-1185">Reference proteome</keyword>
<evidence type="ECO:0000256" key="6">
    <source>
        <dbReference type="ARBA" id="ARBA00022840"/>
    </source>
</evidence>
<evidence type="ECO:0000259" key="9">
    <source>
        <dbReference type="PROSITE" id="PS50109"/>
    </source>
</evidence>
<dbReference type="Pfam" id="PF02518">
    <property type="entry name" value="HATPase_c"/>
    <property type="match status" value="1"/>
</dbReference>
<evidence type="ECO:0000313" key="11">
    <source>
        <dbReference type="EMBL" id="KJZ08970.1"/>
    </source>
</evidence>
<dbReference type="InterPro" id="IPR000014">
    <property type="entry name" value="PAS"/>
</dbReference>
<name>A0A0F4QNZ2_9GAMM</name>
<evidence type="ECO:0000259" key="10">
    <source>
        <dbReference type="PROSITE" id="PS50112"/>
    </source>
</evidence>
<keyword evidence="3" id="KW-0808">Transferase</keyword>
<dbReference type="PROSITE" id="PS50112">
    <property type="entry name" value="PAS"/>
    <property type="match status" value="1"/>
</dbReference>
<gene>
    <name evidence="11" type="ORF">TW77_11370</name>
</gene>
<keyword evidence="8" id="KW-0812">Transmembrane</keyword>
<dbReference type="EC" id="2.7.13.3" evidence="2"/>
<dbReference type="Gene3D" id="3.30.450.20">
    <property type="entry name" value="PAS domain"/>
    <property type="match status" value="1"/>
</dbReference>
<dbReference type="RefSeq" id="WP_052713154.1">
    <property type="nucleotide sequence ID" value="NZ_JXYA01000023.1"/>
</dbReference>
<dbReference type="SUPFAM" id="SSF55874">
    <property type="entry name" value="ATPase domain of HSP90 chaperone/DNA topoisomerase II/histidine kinase"/>
    <property type="match status" value="1"/>
</dbReference>
<evidence type="ECO:0000256" key="2">
    <source>
        <dbReference type="ARBA" id="ARBA00012438"/>
    </source>
</evidence>
<feature type="domain" description="Histidine kinase" evidence="9">
    <location>
        <begin position="221"/>
        <end position="443"/>
    </location>
</feature>
<dbReference type="InterPro" id="IPR005467">
    <property type="entry name" value="His_kinase_dom"/>
</dbReference>
<evidence type="ECO:0000313" key="12">
    <source>
        <dbReference type="Proteomes" id="UP000033452"/>
    </source>
</evidence>
<feature type="transmembrane region" description="Helical" evidence="8">
    <location>
        <begin position="35"/>
        <end position="57"/>
    </location>
</feature>